<evidence type="ECO:0000256" key="2">
    <source>
        <dbReference type="SAM" id="Phobius"/>
    </source>
</evidence>
<proteinExistence type="predicted"/>
<keyword evidence="2" id="KW-0812">Transmembrane</keyword>
<dbReference type="Proteomes" id="UP000436483">
    <property type="component" value="Unassembled WGS sequence"/>
</dbReference>
<name>A0A7X3MUD4_9HYPH</name>
<feature type="region of interest" description="Disordered" evidence="1">
    <location>
        <begin position="83"/>
        <end position="121"/>
    </location>
</feature>
<dbReference type="EMBL" id="WURB01000014">
    <property type="protein sequence ID" value="MXQ13228.1"/>
    <property type="molecule type" value="Genomic_DNA"/>
</dbReference>
<evidence type="ECO:0000313" key="4">
    <source>
        <dbReference type="Proteomes" id="UP000436483"/>
    </source>
</evidence>
<dbReference type="RefSeq" id="WP_160885989.1">
    <property type="nucleotide sequence ID" value="NZ_WURB01000014.1"/>
</dbReference>
<reference evidence="3 4" key="1">
    <citation type="submission" date="2019-12" db="EMBL/GenBank/DDBJ databases">
        <authorList>
            <person name="Yuan C.-G."/>
        </authorList>
    </citation>
    <scope>NUCLEOTIDE SEQUENCE [LARGE SCALE GENOMIC DNA]</scope>
    <source>
        <strain evidence="3 4">KCTC 23863</strain>
    </source>
</reference>
<reference evidence="3 4" key="2">
    <citation type="submission" date="2020-01" db="EMBL/GenBank/DDBJ databases">
        <title>Microvirga sp. nov., an arsenate reduction bacterium isolated from Tibet hotspring sediments.</title>
        <authorList>
            <person name="Xian W.-D."/>
            <person name="Li W.-J."/>
        </authorList>
    </citation>
    <scope>NUCLEOTIDE SEQUENCE [LARGE SCALE GENOMIC DNA]</scope>
    <source>
        <strain evidence="3 4">KCTC 23863</strain>
    </source>
</reference>
<gene>
    <name evidence="3" type="ORF">GR328_17510</name>
</gene>
<keyword evidence="2" id="KW-0472">Membrane</keyword>
<sequence length="121" mass="12444">MEKFSAASVLAGIPLIAAAAMPVGGMYLAASILTLLSFGTFAIAKGSIHEVASAVLLVGAVLCIGFANLARVPTDVQTAAGHFSRKFAQPEPRSRKPEPAHRLQADVPTGAVAGYERDLGV</sequence>
<dbReference type="AlphaFoldDB" id="A0A7X3MUD4"/>
<protein>
    <submittedName>
        <fullName evidence="3">Uncharacterized protein</fullName>
    </submittedName>
</protein>
<organism evidence="3 4">
    <name type="scientific">Microvirga makkahensis</name>
    <dbReference type="NCBI Taxonomy" id="1128670"/>
    <lineage>
        <taxon>Bacteria</taxon>
        <taxon>Pseudomonadati</taxon>
        <taxon>Pseudomonadota</taxon>
        <taxon>Alphaproteobacteria</taxon>
        <taxon>Hyphomicrobiales</taxon>
        <taxon>Methylobacteriaceae</taxon>
        <taxon>Microvirga</taxon>
    </lineage>
</organism>
<accession>A0A7X3MUD4</accession>
<keyword evidence="2" id="KW-1133">Transmembrane helix</keyword>
<evidence type="ECO:0000256" key="1">
    <source>
        <dbReference type="SAM" id="MobiDB-lite"/>
    </source>
</evidence>
<feature type="compositionally biased region" description="Basic and acidic residues" evidence="1">
    <location>
        <begin position="92"/>
        <end position="104"/>
    </location>
</feature>
<comment type="caution">
    <text evidence="3">The sequence shown here is derived from an EMBL/GenBank/DDBJ whole genome shotgun (WGS) entry which is preliminary data.</text>
</comment>
<keyword evidence="4" id="KW-1185">Reference proteome</keyword>
<evidence type="ECO:0000313" key="3">
    <source>
        <dbReference type="EMBL" id="MXQ13228.1"/>
    </source>
</evidence>
<feature type="transmembrane region" description="Helical" evidence="2">
    <location>
        <begin position="51"/>
        <end position="70"/>
    </location>
</feature>